<keyword evidence="3" id="KW-1185">Reference proteome</keyword>
<reference evidence="3" key="1">
    <citation type="journal article" date="2019" name="Int. J. Syst. Evol. Microbiol.">
        <title>The Global Catalogue of Microorganisms (GCM) 10K type strain sequencing project: providing services to taxonomists for standard genome sequencing and annotation.</title>
        <authorList>
            <consortium name="The Broad Institute Genomics Platform"/>
            <consortium name="The Broad Institute Genome Sequencing Center for Infectious Disease"/>
            <person name="Wu L."/>
            <person name="Ma J."/>
        </authorList>
    </citation>
    <scope>NUCLEOTIDE SEQUENCE [LARGE SCALE GENOMIC DNA]</scope>
    <source>
        <strain evidence="3">KCTC 52366</strain>
    </source>
</reference>
<keyword evidence="1" id="KW-0472">Membrane</keyword>
<dbReference type="Proteomes" id="UP001595632">
    <property type="component" value="Unassembled WGS sequence"/>
</dbReference>
<gene>
    <name evidence="2" type="ORF">ACFOGP_20390</name>
</gene>
<sequence length="66" mass="6921">MARLVLAVLFIGILVLAGLAVVRTVRGGIAAVDQGKGLDMAENGMLPKIAYVLLIALILYVVLWGS</sequence>
<name>A0ABV7H033_9RHOB</name>
<organism evidence="2 3">
    <name type="scientific">Psychromarinibacter halotolerans</name>
    <dbReference type="NCBI Taxonomy" id="1775175"/>
    <lineage>
        <taxon>Bacteria</taxon>
        <taxon>Pseudomonadati</taxon>
        <taxon>Pseudomonadota</taxon>
        <taxon>Alphaproteobacteria</taxon>
        <taxon>Rhodobacterales</taxon>
        <taxon>Paracoccaceae</taxon>
        <taxon>Psychromarinibacter</taxon>
    </lineage>
</organism>
<protein>
    <submittedName>
        <fullName evidence="2">Uncharacterized protein</fullName>
    </submittedName>
</protein>
<keyword evidence="1" id="KW-1133">Transmembrane helix</keyword>
<dbReference type="EMBL" id="JBHRTB010000010">
    <property type="protein sequence ID" value="MFC3145091.1"/>
    <property type="molecule type" value="Genomic_DNA"/>
</dbReference>
<dbReference type="RefSeq" id="WP_275634292.1">
    <property type="nucleotide sequence ID" value="NZ_JARGYD010000008.1"/>
</dbReference>
<keyword evidence="1" id="KW-0812">Transmembrane</keyword>
<evidence type="ECO:0000256" key="1">
    <source>
        <dbReference type="SAM" id="Phobius"/>
    </source>
</evidence>
<accession>A0ABV7H033</accession>
<evidence type="ECO:0000313" key="2">
    <source>
        <dbReference type="EMBL" id="MFC3145091.1"/>
    </source>
</evidence>
<proteinExistence type="predicted"/>
<evidence type="ECO:0000313" key="3">
    <source>
        <dbReference type="Proteomes" id="UP001595632"/>
    </source>
</evidence>
<comment type="caution">
    <text evidence="2">The sequence shown here is derived from an EMBL/GenBank/DDBJ whole genome shotgun (WGS) entry which is preliminary data.</text>
</comment>
<feature type="transmembrane region" description="Helical" evidence="1">
    <location>
        <begin position="46"/>
        <end position="65"/>
    </location>
</feature>